<evidence type="ECO:0000313" key="3">
    <source>
        <dbReference type="Proteomes" id="UP001300502"/>
    </source>
</evidence>
<keyword evidence="3" id="KW-1185">Reference proteome</keyword>
<dbReference type="PANTHER" id="PTHR47032">
    <property type="entry name" value="UDP-D-XYLOSE:L-FUCOSE ALPHA-1,3-D-XYLOSYLTRANSFERASE-RELATED"/>
    <property type="match status" value="1"/>
</dbReference>
<dbReference type="Proteomes" id="UP001300502">
    <property type="component" value="Unassembled WGS sequence"/>
</dbReference>
<feature type="domain" description="Nucleotide-diphospho-sugar transferase" evidence="1">
    <location>
        <begin position="77"/>
        <end position="367"/>
    </location>
</feature>
<gene>
    <name evidence="2" type="ORF">GAYE_PCTG52G1246</name>
</gene>
<dbReference type="InterPro" id="IPR052636">
    <property type="entry name" value="UDP-D-xylose:L-fucose_XylT"/>
</dbReference>
<protein>
    <recommendedName>
        <fullName evidence="1">Nucleotide-diphospho-sugar transferase domain-containing protein</fullName>
    </recommendedName>
</protein>
<dbReference type="AlphaFoldDB" id="A0AAV9I4K7"/>
<sequence length="382" mass="44475">MIAFLFRPTIYCWIAICLSSWWYLSLNSPTNKFPLFLKNNAIHLPNTSRPLVIATLANEAYIPLVELFVSRLSALQIEHAVVFCIDPFIYEYCISHDIPAWPLTDLPTHLFSSFPLWQPIIQSKDNLRRAYPAGNIEFISLTQLKYLVFYSVVAYNFDLLFSDPDILWIQNPIPYLQNHDSRRPIDIYIQTDRKYSYQSLFSYMNTGFVYIRSHCATHLLLRIMMQQIYPLLQQHPSTNIVSQQRSFNQILCRTSTLEKPGVGGWYSKRVDTNTCHTFLEPDDTFLSCVGVHKRLEEELSFNILGAHIVTQVLDPSRFPHGAFTRKQGSSIARLVDIQRVDEYMCHPNRVIIHFNWIRGVANKTRKMSQALAYVYRQHEASL</sequence>
<name>A0AAV9I4K7_9RHOD</name>
<dbReference type="Pfam" id="PF03407">
    <property type="entry name" value="Nucleotid_trans"/>
    <property type="match status" value="1"/>
</dbReference>
<dbReference type="GO" id="GO:0005794">
    <property type="term" value="C:Golgi apparatus"/>
    <property type="evidence" value="ECO:0007669"/>
    <property type="project" value="TreeGrafter"/>
</dbReference>
<accession>A0AAV9I4K7</accession>
<dbReference type="InterPro" id="IPR005069">
    <property type="entry name" value="Nucl-diP-sugar_transferase"/>
</dbReference>
<evidence type="ECO:0000313" key="2">
    <source>
        <dbReference type="EMBL" id="KAK4523352.1"/>
    </source>
</evidence>
<evidence type="ECO:0000259" key="1">
    <source>
        <dbReference type="Pfam" id="PF03407"/>
    </source>
</evidence>
<dbReference type="GO" id="GO:0016757">
    <property type="term" value="F:glycosyltransferase activity"/>
    <property type="evidence" value="ECO:0007669"/>
    <property type="project" value="TreeGrafter"/>
</dbReference>
<dbReference type="EMBL" id="JANCYU010000014">
    <property type="protein sequence ID" value="KAK4523352.1"/>
    <property type="molecule type" value="Genomic_DNA"/>
</dbReference>
<reference evidence="2 3" key="1">
    <citation type="submission" date="2022-07" db="EMBL/GenBank/DDBJ databases">
        <title>Genome-wide signatures of adaptation to extreme environments.</title>
        <authorList>
            <person name="Cho C.H."/>
            <person name="Yoon H.S."/>
        </authorList>
    </citation>
    <scope>NUCLEOTIDE SEQUENCE [LARGE SCALE GENOMIC DNA]</scope>
    <source>
        <strain evidence="2 3">108.79 E11</strain>
    </source>
</reference>
<dbReference type="PANTHER" id="PTHR47032:SF1">
    <property type="entry name" value="UDP-D-XYLOSE:L-FUCOSE ALPHA-1,3-D-XYLOSYLTRANSFERASE-RELATED"/>
    <property type="match status" value="1"/>
</dbReference>
<organism evidence="2 3">
    <name type="scientific">Galdieria yellowstonensis</name>
    <dbReference type="NCBI Taxonomy" id="3028027"/>
    <lineage>
        <taxon>Eukaryota</taxon>
        <taxon>Rhodophyta</taxon>
        <taxon>Bangiophyceae</taxon>
        <taxon>Galdieriales</taxon>
        <taxon>Galdieriaceae</taxon>
        <taxon>Galdieria</taxon>
    </lineage>
</organism>
<proteinExistence type="predicted"/>
<comment type="caution">
    <text evidence="2">The sequence shown here is derived from an EMBL/GenBank/DDBJ whole genome shotgun (WGS) entry which is preliminary data.</text>
</comment>